<dbReference type="PANTHER" id="PTHR11188">
    <property type="entry name" value="ARRESTIN DOMAIN CONTAINING PROTEIN"/>
    <property type="match status" value="1"/>
</dbReference>
<dbReference type="SUPFAM" id="SSF81296">
    <property type="entry name" value="E set domains"/>
    <property type="match status" value="2"/>
</dbReference>
<name>A0A0R3RJ69_9BILA</name>
<protein>
    <submittedName>
        <fullName evidence="5">Arrestin_C domain-containing protein</fullName>
    </submittedName>
</protein>
<dbReference type="WBParaSite" id="EEL_0000152701-mRNA-1">
    <property type="protein sequence ID" value="EEL_0000152701-mRNA-1"/>
    <property type="gene ID" value="EEL_0000152701"/>
</dbReference>
<dbReference type="InterPro" id="IPR014756">
    <property type="entry name" value="Ig_E-set"/>
</dbReference>
<evidence type="ECO:0000259" key="3">
    <source>
        <dbReference type="SMART" id="SM01017"/>
    </source>
</evidence>
<reference evidence="5" key="1">
    <citation type="submission" date="2017-02" db="UniProtKB">
        <authorList>
            <consortium name="WormBaseParasite"/>
        </authorList>
    </citation>
    <scope>IDENTIFICATION</scope>
</reference>
<dbReference type="AlphaFoldDB" id="A0A0R3RJ69"/>
<dbReference type="InterPro" id="IPR014752">
    <property type="entry name" value="Arrestin-like_C"/>
</dbReference>
<comment type="similarity">
    <text evidence="1">Belongs to the arrestin family.</text>
</comment>
<evidence type="ECO:0000256" key="1">
    <source>
        <dbReference type="ARBA" id="ARBA00005298"/>
    </source>
</evidence>
<organism evidence="4 5">
    <name type="scientific">Elaeophora elaphi</name>
    <dbReference type="NCBI Taxonomy" id="1147741"/>
    <lineage>
        <taxon>Eukaryota</taxon>
        <taxon>Metazoa</taxon>
        <taxon>Ecdysozoa</taxon>
        <taxon>Nematoda</taxon>
        <taxon>Chromadorea</taxon>
        <taxon>Rhabditida</taxon>
        <taxon>Spirurina</taxon>
        <taxon>Spiruromorpha</taxon>
        <taxon>Filarioidea</taxon>
        <taxon>Onchocercidae</taxon>
        <taxon>Elaeophora</taxon>
    </lineage>
</organism>
<evidence type="ECO:0000313" key="4">
    <source>
        <dbReference type="Proteomes" id="UP000050640"/>
    </source>
</evidence>
<dbReference type="SMART" id="SM01017">
    <property type="entry name" value="Arrestin_C"/>
    <property type="match status" value="1"/>
</dbReference>
<dbReference type="GO" id="GO:0005737">
    <property type="term" value="C:cytoplasm"/>
    <property type="evidence" value="ECO:0007669"/>
    <property type="project" value="TreeGrafter"/>
</dbReference>
<proteinExistence type="inferred from homology"/>
<dbReference type="InterPro" id="IPR011022">
    <property type="entry name" value="Arrestin_C-like"/>
</dbReference>
<dbReference type="InterPro" id="IPR050357">
    <property type="entry name" value="Arrestin_domain-protein"/>
</dbReference>
<dbReference type="PANTHER" id="PTHR11188:SF176">
    <property type="entry name" value="ARRESTIN DOMAIN-CONTAINING PROTEIN 1"/>
    <property type="match status" value="1"/>
</dbReference>
<accession>A0A0R3RJ69</accession>
<dbReference type="STRING" id="1147741.A0A0R3RJ69"/>
<evidence type="ECO:0000313" key="5">
    <source>
        <dbReference type="WBParaSite" id="EEL_0000152701-mRNA-1"/>
    </source>
</evidence>
<feature type="region of interest" description="Disordered" evidence="2">
    <location>
        <begin position="320"/>
        <end position="342"/>
    </location>
</feature>
<dbReference type="InterPro" id="IPR011021">
    <property type="entry name" value="Arrestin-like_N"/>
</dbReference>
<dbReference type="Proteomes" id="UP000050640">
    <property type="component" value="Unplaced"/>
</dbReference>
<dbReference type="GO" id="GO:0015031">
    <property type="term" value="P:protein transport"/>
    <property type="evidence" value="ECO:0007669"/>
    <property type="project" value="TreeGrafter"/>
</dbReference>
<evidence type="ECO:0000256" key="2">
    <source>
        <dbReference type="SAM" id="MobiDB-lite"/>
    </source>
</evidence>
<dbReference type="Pfam" id="PF00339">
    <property type="entry name" value="Arrestin_N"/>
    <property type="match status" value="1"/>
</dbReference>
<keyword evidence="4" id="KW-1185">Reference proteome</keyword>
<sequence length="442" mass="50204">MVKLSRFDIEFDNTESAYFAGQEVSGKVVIETSEPKKINEILLELKGRAKTYWTKYSGKSRMHCSQAEPYFCEQFNTCYTHQFTQTTSDNKKERILPHGRHEIPFSFTLPKTLPTSFEGDFGFIRYTCKAICERPWDVDIVSKRAFTVIGIEDINQDPEAMEPACETECISTVKLCCQKQGLIAVKMLIDRTGFTPGEKILVNTVITNDSTKMIRCLTLKMKQYVDYRAKTFSGNEEMKQVNRLIVKKEKGDIASHSTFAWTNEIIDVPPIPPRLSRCKIIQNSYMIELDVDGNATTVIPIRIGTIPCLAALFRRSLNGSGENDGNDDNDNENRINGDITVNDSTSIVPNNKAKIQVTITTENGQTLDNTSETDELSPDTELMLLSKKRVRIPSSILSELYPKLPNPYYRQSLFGEVDISEDQERVQYGDTKFAPKYPFYTD</sequence>
<dbReference type="Pfam" id="PF02752">
    <property type="entry name" value="Arrestin_C"/>
    <property type="match status" value="1"/>
</dbReference>
<dbReference type="Gene3D" id="2.60.40.640">
    <property type="match status" value="2"/>
</dbReference>
<feature type="domain" description="Arrestin C-terminal-like" evidence="3">
    <location>
        <begin position="179"/>
        <end position="308"/>
    </location>
</feature>